<evidence type="ECO:0000313" key="1">
    <source>
        <dbReference type="EMBL" id="KAK1933710.1"/>
    </source>
</evidence>
<gene>
    <name evidence="1" type="ORF">P3T76_011924</name>
</gene>
<dbReference type="Proteomes" id="UP001259832">
    <property type="component" value="Unassembled WGS sequence"/>
</dbReference>
<sequence>MHEDPKQIVSADAAGGAAMVDDGRLLHGVEKKMEAEEEERVFKKLGTYLTYLNKIPGKMIDKWEVKKAKEQLDRSRKRRQWIREQDIVPTS</sequence>
<accession>A0AAD9LES9</accession>
<proteinExistence type="predicted"/>
<name>A0AAD9LES9_9STRA</name>
<organism evidence="1 2">
    <name type="scientific">Phytophthora citrophthora</name>
    <dbReference type="NCBI Taxonomy" id="4793"/>
    <lineage>
        <taxon>Eukaryota</taxon>
        <taxon>Sar</taxon>
        <taxon>Stramenopiles</taxon>
        <taxon>Oomycota</taxon>
        <taxon>Peronosporomycetes</taxon>
        <taxon>Peronosporales</taxon>
        <taxon>Peronosporaceae</taxon>
        <taxon>Phytophthora</taxon>
    </lineage>
</organism>
<evidence type="ECO:0000313" key="2">
    <source>
        <dbReference type="Proteomes" id="UP001259832"/>
    </source>
</evidence>
<comment type="caution">
    <text evidence="1">The sequence shown here is derived from an EMBL/GenBank/DDBJ whole genome shotgun (WGS) entry which is preliminary data.</text>
</comment>
<dbReference type="EMBL" id="JASMQC010000028">
    <property type="protein sequence ID" value="KAK1933710.1"/>
    <property type="molecule type" value="Genomic_DNA"/>
</dbReference>
<keyword evidence="2" id="KW-1185">Reference proteome</keyword>
<protein>
    <submittedName>
        <fullName evidence="1">Uncharacterized protein</fullName>
    </submittedName>
</protein>
<reference evidence="1" key="1">
    <citation type="submission" date="2023-08" db="EMBL/GenBank/DDBJ databases">
        <title>Reference Genome Resource for the Citrus Pathogen Phytophthora citrophthora.</title>
        <authorList>
            <person name="Moller H."/>
            <person name="Coetzee B."/>
            <person name="Rose L.J."/>
            <person name="Van Niekerk J.M."/>
        </authorList>
    </citation>
    <scope>NUCLEOTIDE SEQUENCE</scope>
    <source>
        <strain evidence="1">STE-U-9442</strain>
    </source>
</reference>
<dbReference type="AlphaFoldDB" id="A0AAD9LES9"/>